<organism evidence="2 3">
    <name type="scientific">Kitasatospora cheerisanensis KCTC 2395</name>
    <dbReference type="NCBI Taxonomy" id="1348663"/>
    <lineage>
        <taxon>Bacteria</taxon>
        <taxon>Bacillati</taxon>
        <taxon>Actinomycetota</taxon>
        <taxon>Actinomycetes</taxon>
        <taxon>Kitasatosporales</taxon>
        <taxon>Streptomycetaceae</taxon>
        <taxon>Kitasatospora</taxon>
    </lineage>
</organism>
<dbReference type="RefSeq" id="WP_035861747.1">
    <property type="nucleotide sequence ID" value="NZ_KK853997.1"/>
</dbReference>
<accession>A0A066Z878</accession>
<evidence type="ECO:0000313" key="2">
    <source>
        <dbReference type="EMBL" id="KDN86375.1"/>
    </source>
</evidence>
<dbReference type="Proteomes" id="UP000027178">
    <property type="component" value="Unassembled WGS sequence"/>
</dbReference>
<keyword evidence="3" id="KW-1185">Reference proteome</keyword>
<keyword evidence="1" id="KW-0812">Transmembrane</keyword>
<feature type="transmembrane region" description="Helical" evidence="1">
    <location>
        <begin position="185"/>
        <end position="204"/>
    </location>
</feature>
<evidence type="ECO:0000313" key="3">
    <source>
        <dbReference type="Proteomes" id="UP000027178"/>
    </source>
</evidence>
<evidence type="ECO:0000256" key="1">
    <source>
        <dbReference type="SAM" id="Phobius"/>
    </source>
</evidence>
<keyword evidence="1" id="KW-0472">Membrane</keyword>
<dbReference type="PATRIC" id="fig|1348663.4.peg.2120"/>
<proteinExistence type="predicted"/>
<keyword evidence="1" id="KW-1133">Transmembrane helix</keyword>
<reference evidence="2 3" key="1">
    <citation type="submission" date="2014-05" db="EMBL/GenBank/DDBJ databases">
        <title>Draft Genome Sequence of Kitasatospora cheerisanensis KCTC 2395.</title>
        <authorList>
            <person name="Nam D.H."/>
        </authorList>
    </citation>
    <scope>NUCLEOTIDE SEQUENCE [LARGE SCALE GENOMIC DNA]</scope>
    <source>
        <strain evidence="2 3">KCTC 2395</strain>
    </source>
</reference>
<name>A0A066Z878_9ACTN</name>
<dbReference type="HOGENOM" id="CLU_873703_0_0_11"/>
<protein>
    <submittedName>
        <fullName evidence="2">Uncharacterized protein</fullName>
    </submittedName>
</protein>
<sequence>MDRCTTETRNLLQRILSGWHELAPLLSHLEQHLAENTGYVVQVQPANLSLSADRIAKYLAEDHPQPGAAISHLHDWLTHVMGPQQRGDWVGFLARVQGGRGLTMHQRADFVVIADILCFPPVPPTRASAKHLRDLASSALTSGSIDRLTEELSLLEPQLAQQARKAMERSRTRVAYRISTRHRTALAVGATLLATAGVVTAVALPHGPPPLPDQAVKWSPADVQPGDGSSAEVNVPAEANRLVAHIQLTDKDPDLGSCPGMKIALSAEPGGSTGWQAPDKPLSVTVPPGHSGLRITLRLQAPTGCEQHIDTQRVEFER</sequence>
<dbReference type="AlphaFoldDB" id="A0A066Z878"/>
<comment type="caution">
    <text evidence="2">The sequence shown here is derived from an EMBL/GenBank/DDBJ whole genome shotgun (WGS) entry which is preliminary data.</text>
</comment>
<gene>
    <name evidence="2" type="ORF">KCH_21920</name>
</gene>
<dbReference type="OrthoDB" id="3866881at2"/>
<dbReference type="EMBL" id="JNBY01000073">
    <property type="protein sequence ID" value="KDN86375.1"/>
    <property type="molecule type" value="Genomic_DNA"/>
</dbReference>